<feature type="compositionally biased region" description="Low complexity" evidence="1">
    <location>
        <begin position="396"/>
        <end position="409"/>
    </location>
</feature>
<gene>
    <name evidence="2" type="ORF">WN51_05704</name>
</gene>
<feature type="compositionally biased region" description="Acidic residues" evidence="1">
    <location>
        <begin position="233"/>
        <end position="243"/>
    </location>
</feature>
<dbReference type="AlphaFoldDB" id="A0A0M9ABA4"/>
<proteinExistence type="predicted"/>
<feature type="compositionally biased region" description="Low complexity" evidence="1">
    <location>
        <begin position="170"/>
        <end position="181"/>
    </location>
</feature>
<evidence type="ECO:0000313" key="3">
    <source>
        <dbReference type="Proteomes" id="UP000053105"/>
    </source>
</evidence>
<sequence>MKQVDSHKSKCVARSYLDARDHPDSCRKRTQKKSQSFLVSKSGKNPELSSSYYSSPTCCYKPQRNASIHDSDDAPYLQRDVSRSKPNRDKHCSGYTSRRTHYDDELRNVDSFEFIDDKLGVLAGGHVVEDVEEEVAEDDREVLAEFLNNDYEEREEFDETDEIDDESDRSPQTQRSRSQRGSKPEATALLTKQQRWRGAEQQPDARKFRCQQRVATHLQNHPPPSRCYHSAAEPEETEPLSEEDFVRTSPRRQPADYRQWSSSSRNEPDRYDDVATSMQSTRQARTKPAADRPMEPELNGRRRCERCGSLSSSKNGPPLKNTCRFDDCASIPIKGPIGDEPENYEQTFCGRCNARDPSGIVDAPSSAYAAKSRRPRETRSPTFYELPDQSREKFSSDYSRSPSRYQSRRPVYEDRFTEKSKRSLHASRGTARTLARYVE</sequence>
<feature type="region of interest" description="Disordered" evidence="1">
    <location>
        <begin position="1"/>
        <end position="100"/>
    </location>
</feature>
<accession>A0A0M9ABA4</accession>
<name>A0A0M9ABA4_9HYME</name>
<dbReference type="Proteomes" id="UP000053105">
    <property type="component" value="Unassembled WGS sequence"/>
</dbReference>
<feature type="compositionally biased region" description="Acidic residues" evidence="1">
    <location>
        <begin position="150"/>
        <end position="167"/>
    </location>
</feature>
<feature type="compositionally biased region" description="Polar residues" evidence="1">
    <location>
        <begin position="33"/>
        <end position="43"/>
    </location>
</feature>
<organism evidence="2 3">
    <name type="scientific">Melipona quadrifasciata</name>
    <dbReference type="NCBI Taxonomy" id="166423"/>
    <lineage>
        <taxon>Eukaryota</taxon>
        <taxon>Metazoa</taxon>
        <taxon>Ecdysozoa</taxon>
        <taxon>Arthropoda</taxon>
        <taxon>Hexapoda</taxon>
        <taxon>Insecta</taxon>
        <taxon>Pterygota</taxon>
        <taxon>Neoptera</taxon>
        <taxon>Endopterygota</taxon>
        <taxon>Hymenoptera</taxon>
        <taxon>Apocrita</taxon>
        <taxon>Aculeata</taxon>
        <taxon>Apoidea</taxon>
        <taxon>Anthophila</taxon>
        <taxon>Apidae</taxon>
        <taxon>Melipona</taxon>
    </lineage>
</organism>
<feature type="compositionally biased region" description="Basic and acidic residues" evidence="1">
    <location>
        <begin position="288"/>
        <end position="306"/>
    </location>
</feature>
<feature type="region of interest" description="Disordered" evidence="1">
    <location>
        <begin position="355"/>
        <end position="439"/>
    </location>
</feature>
<feature type="compositionally biased region" description="Basic and acidic residues" evidence="1">
    <location>
        <begin position="17"/>
        <end position="27"/>
    </location>
</feature>
<keyword evidence="3" id="KW-1185">Reference proteome</keyword>
<feature type="compositionally biased region" description="Basic and acidic residues" evidence="1">
    <location>
        <begin position="80"/>
        <end position="92"/>
    </location>
</feature>
<feature type="region of interest" description="Disordered" evidence="1">
    <location>
        <begin position="145"/>
        <end position="324"/>
    </location>
</feature>
<evidence type="ECO:0000256" key="1">
    <source>
        <dbReference type="SAM" id="MobiDB-lite"/>
    </source>
</evidence>
<protein>
    <submittedName>
        <fullName evidence="2">Uncharacterized protein</fullName>
    </submittedName>
</protein>
<dbReference type="EMBL" id="KQ435693">
    <property type="protein sequence ID" value="KOX81017.1"/>
    <property type="molecule type" value="Genomic_DNA"/>
</dbReference>
<reference evidence="2 3" key="1">
    <citation type="submission" date="2015-07" db="EMBL/GenBank/DDBJ databases">
        <title>The genome of Melipona quadrifasciata.</title>
        <authorList>
            <person name="Pan H."/>
            <person name="Kapheim K."/>
        </authorList>
    </citation>
    <scope>NUCLEOTIDE SEQUENCE [LARGE SCALE GENOMIC DNA]</scope>
    <source>
        <strain evidence="2">0111107301</strain>
        <tissue evidence="2">Whole body</tissue>
    </source>
</reference>
<dbReference type="OrthoDB" id="7687230at2759"/>
<feature type="compositionally biased region" description="Basic and acidic residues" evidence="1">
    <location>
        <begin position="410"/>
        <end position="421"/>
    </location>
</feature>
<evidence type="ECO:0000313" key="2">
    <source>
        <dbReference type="EMBL" id="KOX81017.1"/>
    </source>
</evidence>